<organism evidence="1 2">
    <name type="scientific">Serratia plymuthica</name>
    <dbReference type="NCBI Taxonomy" id="82996"/>
    <lineage>
        <taxon>Bacteria</taxon>
        <taxon>Pseudomonadati</taxon>
        <taxon>Pseudomonadota</taxon>
        <taxon>Gammaproteobacteria</taxon>
        <taxon>Enterobacterales</taxon>
        <taxon>Yersiniaceae</taxon>
        <taxon>Serratia</taxon>
    </lineage>
</organism>
<gene>
    <name evidence="1" type="ORF">CT690_23690</name>
</gene>
<evidence type="ECO:0000313" key="1">
    <source>
        <dbReference type="EMBL" id="PYD36551.1"/>
    </source>
</evidence>
<dbReference type="RefSeq" id="WP_110605966.1">
    <property type="nucleotide sequence ID" value="NZ_PESE01000011.1"/>
</dbReference>
<dbReference type="OrthoDB" id="6507204at2"/>
<protein>
    <submittedName>
        <fullName evidence="1">Uncharacterized protein</fullName>
    </submittedName>
</protein>
<dbReference type="AlphaFoldDB" id="A0A318NRT9"/>
<name>A0A318NRT9_SERPL</name>
<proteinExistence type="predicted"/>
<dbReference type="Proteomes" id="UP000248196">
    <property type="component" value="Unassembled WGS sequence"/>
</dbReference>
<comment type="caution">
    <text evidence="1">The sequence shown here is derived from an EMBL/GenBank/DDBJ whole genome shotgun (WGS) entry which is preliminary data.</text>
</comment>
<reference evidence="1 2" key="1">
    <citation type="submission" date="2017-11" db="EMBL/GenBank/DDBJ databases">
        <title>Genome sequence of the oocydin A producing rhizobacterium Serratia plymuthica 4Rx5.</title>
        <authorList>
            <person name="Matilla M.A."/>
            <person name="Udaondo Z."/>
            <person name="Salmond G.P.C."/>
        </authorList>
    </citation>
    <scope>NUCLEOTIDE SEQUENCE [LARGE SCALE GENOMIC DNA]</scope>
    <source>
        <strain evidence="1 2">4Rx5</strain>
    </source>
</reference>
<accession>A0A318NRT9</accession>
<sequence>MIKPLFDDLAEQFLSAIVKTWVMRTNFTSAEAADVLVATATQYGFLRDRGRRLLGNTLNAWGKNKETPRWAMQSALALLLNDGWRPAAHSEWAAFATLFVMTVNAEELVPVLEQLPDGMDKEIAAGWICAALEEAARYRDRKKK</sequence>
<evidence type="ECO:0000313" key="2">
    <source>
        <dbReference type="Proteomes" id="UP000248196"/>
    </source>
</evidence>
<dbReference type="EMBL" id="PESE01000011">
    <property type="protein sequence ID" value="PYD36551.1"/>
    <property type="molecule type" value="Genomic_DNA"/>
</dbReference>